<accession>A6FX51</accession>
<evidence type="ECO:0000256" key="6">
    <source>
        <dbReference type="ARBA" id="ARBA00023239"/>
    </source>
</evidence>
<dbReference type="RefSeq" id="WP_006969050.1">
    <property type="nucleotide sequence ID" value="NZ_ABCS01000001.1"/>
</dbReference>
<dbReference type="InterPro" id="IPR031337">
    <property type="entry name" value="KDPG/KHG_AS_1"/>
</dbReference>
<organism evidence="8 9">
    <name type="scientific">Plesiocystis pacifica SIR-1</name>
    <dbReference type="NCBI Taxonomy" id="391625"/>
    <lineage>
        <taxon>Bacteria</taxon>
        <taxon>Pseudomonadati</taxon>
        <taxon>Myxococcota</taxon>
        <taxon>Polyangia</taxon>
        <taxon>Nannocystales</taxon>
        <taxon>Nannocystaceae</taxon>
        <taxon>Plesiocystis</taxon>
    </lineage>
</organism>
<gene>
    <name evidence="8" type="ORF">PPSIR1_05393</name>
</gene>
<name>A6FX51_9BACT</name>
<dbReference type="Proteomes" id="UP000005801">
    <property type="component" value="Unassembled WGS sequence"/>
</dbReference>
<dbReference type="PANTHER" id="PTHR30246">
    <property type="entry name" value="2-KETO-3-DEOXY-6-PHOSPHOGLUCONATE ALDOLASE"/>
    <property type="match status" value="1"/>
</dbReference>
<dbReference type="CDD" id="cd00452">
    <property type="entry name" value="KDPG_aldolase"/>
    <property type="match status" value="1"/>
</dbReference>
<proteinExistence type="inferred from homology"/>
<keyword evidence="6" id="KW-0456">Lyase</keyword>
<sequence>MTAEADWGQLLGDAPVLPVVAVDDPERAVALSRALVEGGLPCVEITLRSPKALACIARVAAEVPGAVVGAGTLTRAGEVAEAEAAGARFLVSPGLTPTLADALLASKLPALPGVATPSEALAARARGFGAVKVFPAAALGGPGFLRALAAVTGDLRLCPTGGVGPATLAEYFACPRVFAAGASWPCAKELIAEGRWGEVRERARTLASAARAALAGEPS</sequence>
<evidence type="ECO:0000256" key="2">
    <source>
        <dbReference type="ARBA" id="ARBA00004736"/>
    </source>
</evidence>
<comment type="caution">
    <text evidence="8">The sequence shown here is derived from an EMBL/GenBank/DDBJ whole genome shotgun (WGS) entry which is preliminary data.</text>
</comment>
<reference evidence="8 9" key="1">
    <citation type="submission" date="2007-06" db="EMBL/GenBank/DDBJ databases">
        <authorList>
            <person name="Shimkets L."/>
            <person name="Ferriera S."/>
            <person name="Johnson J."/>
            <person name="Kravitz S."/>
            <person name="Beeson K."/>
            <person name="Sutton G."/>
            <person name="Rogers Y.-H."/>
            <person name="Friedman R."/>
            <person name="Frazier M."/>
            <person name="Venter J.C."/>
        </authorList>
    </citation>
    <scope>NUCLEOTIDE SEQUENCE [LARGE SCALE GENOMIC DNA]</scope>
    <source>
        <strain evidence="8 9">SIR-1</strain>
    </source>
</reference>
<dbReference type="EMBL" id="ABCS01000001">
    <property type="protein sequence ID" value="EDM81875.1"/>
    <property type="molecule type" value="Genomic_DNA"/>
</dbReference>
<dbReference type="EC" id="4.1.2.14" evidence="5"/>
<evidence type="ECO:0000256" key="1">
    <source>
        <dbReference type="ARBA" id="ARBA00000654"/>
    </source>
</evidence>
<evidence type="ECO:0000256" key="4">
    <source>
        <dbReference type="ARBA" id="ARBA00011233"/>
    </source>
</evidence>
<dbReference type="PANTHER" id="PTHR30246:SF1">
    <property type="entry name" value="2-DEHYDRO-3-DEOXY-6-PHOSPHOGALACTONATE ALDOLASE-RELATED"/>
    <property type="match status" value="1"/>
</dbReference>
<protein>
    <recommendedName>
        <fullName evidence="5">2-dehydro-3-deoxy-phosphogluconate aldolase</fullName>
        <ecNumber evidence="5">4.1.2.14</ecNumber>
    </recommendedName>
</protein>
<dbReference type="Pfam" id="PF01081">
    <property type="entry name" value="Aldolase"/>
    <property type="match status" value="1"/>
</dbReference>
<keyword evidence="7" id="KW-0119">Carbohydrate metabolism</keyword>
<dbReference type="Gene3D" id="3.20.20.70">
    <property type="entry name" value="Aldolase class I"/>
    <property type="match status" value="1"/>
</dbReference>
<dbReference type="STRING" id="391625.PPSIR1_05393"/>
<evidence type="ECO:0000256" key="3">
    <source>
        <dbReference type="ARBA" id="ARBA00006906"/>
    </source>
</evidence>
<dbReference type="InterPro" id="IPR013785">
    <property type="entry name" value="Aldolase_TIM"/>
</dbReference>
<evidence type="ECO:0000256" key="5">
    <source>
        <dbReference type="ARBA" id="ARBA00013063"/>
    </source>
</evidence>
<comment type="pathway">
    <text evidence="2">Carbohydrate acid metabolism; 2-dehydro-3-deoxy-D-gluconate degradation; D-glyceraldehyde 3-phosphate and pyruvate from 2-dehydro-3-deoxy-D-gluconate: step 2/2.</text>
</comment>
<dbReference type="AlphaFoldDB" id="A6FX51"/>
<dbReference type="InterPro" id="IPR000887">
    <property type="entry name" value="Aldlse_KDPG_KHG"/>
</dbReference>
<dbReference type="SUPFAM" id="SSF51569">
    <property type="entry name" value="Aldolase"/>
    <property type="match status" value="1"/>
</dbReference>
<dbReference type="GO" id="GO:0008675">
    <property type="term" value="F:2-dehydro-3-deoxy-phosphogluconate aldolase activity"/>
    <property type="evidence" value="ECO:0007669"/>
    <property type="project" value="UniProtKB-EC"/>
</dbReference>
<keyword evidence="9" id="KW-1185">Reference proteome</keyword>
<dbReference type="NCBIfam" id="TIGR01182">
    <property type="entry name" value="eda"/>
    <property type="match status" value="1"/>
</dbReference>
<comment type="catalytic activity">
    <reaction evidence="1">
        <text>2-dehydro-3-deoxy-6-phospho-D-gluconate = D-glyceraldehyde 3-phosphate + pyruvate</text>
        <dbReference type="Rhea" id="RHEA:17089"/>
        <dbReference type="ChEBI" id="CHEBI:15361"/>
        <dbReference type="ChEBI" id="CHEBI:57569"/>
        <dbReference type="ChEBI" id="CHEBI:59776"/>
        <dbReference type="EC" id="4.1.2.14"/>
    </reaction>
</comment>
<evidence type="ECO:0000256" key="7">
    <source>
        <dbReference type="ARBA" id="ARBA00023277"/>
    </source>
</evidence>
<dbReference type="OrthoDB" id="9805177at2"/>
<comment type="similarity">
    <text evidence="3">Belongs to the KHG/KDPG aldolase family.</text>
</comment>
<evidence type="ECO:0000313" key="8">
    <source>
        <dbReference type="EMBL" id="EDM81875.1"/>
    </source>
</evidence>
<evidence type="ECO:0000313" key="9">
    <source>
        <dbReference type="Proteomes" id="UP000005801"/>
    </source>
</evidence>
<dbReference type="PROSITE" id="PS00159">
    <property type="entry name" value="ALDOLASE_KDPG_KHG_1"/>
    <property type="match status" value="1"/>
</dbReference>
<comment type="subunit">
    <text evidence="4">Homotrimer.</text>
</comment>
<dbReference type="eggNOG" id="COG0800">
    <property type="taxonomic scope" value="Bacteria"/>
</dbReference>